<dbReference type="InterPro" id="IPR019133">
    <property type="entry name" value="MIC60"/>
</dbReference>
<keyword evidence="8 14" id="KW-0999">Mitochondrion inner membrane</keyword>
<feature type="region of interest" description="Disordered" evidence="16">
    <location>
        <begin position="746"/>
        <end position="1295"/>
    </location>
</feature>
<dbReference type="Pfam" id="PF09731">
    <property type="entry name" value="Mitofilin"/>
    <property type="match status" value="1"/>
</dbReference>
<feature type="compositionally biased region" description="Basic and acidic residues" evidence="16">
    <location>
        <begin position="1578"/>
        <end position="1594"/>
    </location>
</feature>
<dbReference type="Gene3D" id="1.20.120.1770">
    <property type="match status" value="1"/>
</dbReference>
<evidence type="ECO:0000313" key="19">
    <source>
        <dbReference type="Proteomes" id="UP000270230"/>
    </source>
</evidence>
<dbReference type="GO" id="GO:0005743">
    <property type="term" value="C:mitochondrial inner membrane"/>
    <property type="evidence" value="ECO:0007669"/>
    <property type="project" value="UniProtKB-SubCell"/>
</dbReference>
<dbReference type="Pfam" id="PF03188">
    <property type="entry name" value="Cytochrom_B561"/>
    <property type="match status" value="1"/>
</dbReference>
<feature type="transmembrane region" description="Helical" evidence="14">
    <location>
        <begin position="372"/>
        <end position="401"/>
    </location>
</feature>
<evidence type="ECO:0000256" key="13">
    <source>
        <dbReference type="ARBA" id="ARBA00023136"/>
    </source>
</evidence>
<feature type="compositionally biased region" description="Basic and acidic residues" evidence="16">
    <location>
        <begin position="875"/>
        <end position="904"/>
    </location>
</feature>
<comment type="similarity">
    <text evidence="3 14">Belongs to the MICOS complex subunit Mic60 family.</text>
</comment>
<name>A0A3M7BNP4_HORWE</name>
<evidence type="ECO:0000256" key="10">
    <source>
        <dbReference type="ARBA" id="ARBA00022989"/>
    </source>
</evidence>
<proteinExistence type="inferred from homology"/>
<keyword evidence="7" id="KW-0479">Metal-binding</keyword>
<reference evidence="18 19" key="1">
    <citation type="journal article" date="2018" name="BMC Genomics">
        <title>Genomic evidence for intraspecific hybridization in a clonal and extremely halotolerant yeast.</title>
        <authorList>
            <person name="Gostincar C."/>
            <person name="Stajich J.E."/>
            <person name="Zupancic J."/>
            <person name="Zalar P."/>
            <person name="Gunde-Cimerman N."/>
        </authorList>
    </citation>
    <scope>NUCLEOTIDE SEQUENCE [LARGE SCALE GENOMIC DNA]</scope>
    <source>
        <strain evidence="18 19">EXF-151</strain>
    </source>
</reference>
<gene>
    <name evidence="18" type="ORF">D0865_12288</name>
</gene>
<feature type="compositionally biased region" description="Basic and acidic residues" evidence="16">
    <location>
        <begin position="717"/>
        <end position="728"/>
    </location>
</feature>
<accession>A0A3M7BNP4</accession>
<feature type="compositionally biased region" description="Basic and acidic residues" evidence="16">
    <location>
        <begin position="913"/>
        <end position="925"/>
    </location>
</feature>
<evidence type="ECO:0000256" key="8">
    <source>
        <dbReference type="ARBA" id="ARBA00022792"/>
    </source>
</evidence>
<keyword evidence="13 14" id="KW-0472">Membrane</keyword>
<protein>
    <recommendedName>
        <fullName evidence="14">MICOS complex subunit MIC60</fullName>
    </recommendedName>
    <alternativeName>
        <fullName evidence="14">Mitofilin</fullName>
    </alternativeName>
</protein>
<dbReference type="PANTHER" id="PTHR15422">
    <property type="entry name" value="OS05G0565100 PROTEIN"/>
    <property type="match status" value="1"/>
</dbReference>
<dbReference type="SMART" id="SM00665">
    <property type="entry name" value="B561"/>
    <property type="match status" value="1"/>
</dbReference>
<keyword evidence="6 14" id="KW-0812">Transmembrane</keyword>
<comment type="function">
    <text evidence="14">Component of the MICOS complex, a large protein complex of the mitochondrial inner membrane that plays crucial roles in the maintenance of crista junctions, inner membrane architecture, and formation of contact sites to the outer membrane.</text>
</comment>
<comment type="subunit">
    <text evidence="14">Component of the mitochondrial contact site and cristae organizing system (MICOS) complex.</text>
</comment>
<evidence type="ECO:0000256" key="15">
    <source>
        <dbReference type="SAM" id="Coils"/>
    </source>
</evidence>
<feature type="compositionally biased region" description="Pro residues" evidence="16">
    <location>
        <begin position="1440"/>
        <end position="1453"/>
    </location>
</feature>
<dbReference type="CDD" id="cd08760">
    <property type="entry name" value="Cyt_b561_FRRS1_like"/>
    <property type="match status" value="1"/>
</dbReference>
<evidence type="ECO:0000256" key="3">
    <source>
        <dbReference type="ARBA" id="ARBA00010877"/>
    </source>
</evidence>
<evidence type="ECO:0000256" key="16">
    <source>
        <dbReference type="SAM" id="MobiDB-lite"/>
    </source>
</evidence>
<feature type="compositionally biased region" description="Basic and acidic residues" evidence="16">
    <location>
        <begin position="749"/>
        <end position="767"/>
    </location>
</feature>
<dbReference type="VEuPathDB" id="FungiDB:BTJ68_03716"/>
<feature type="compositionally biased region" description="Pro residues" evidence="16">
    <location>
        <begin position="1003"/>
        <end position="1013"/>
    </location>
</feature>
<dbReference type="EMBL" id="QWIN01001417">
    <property type="protein sequence ID" value="RMY41423.1"/>
    <property type="molecule type" value="Genomic_DNA"/>
</dbReference>
<feature type="transmembrane region" description="Helical" evidence="14">
    <location>
        <begin position="490"/>
        <end position="510"/>
    </location>
</feature>
<feature type="compositionally biased region" description="Polar residues" evidence="16">
    <location>
        <begin position="943"/>
        <end position="961"/>
    </location>
</feature>
<evidence type="ECO:0000256" key="2">
    <source>
        <dbReference type="ARBA" id="ARBA00004141"/>
    </source>
</evidence>
<feature type="domain" description="Cytochrome b561" evidence="17">
    <location>
        <begin position="343"/>
        <end position="545"/>
    </location>
</feature>
<sequence>MSDSKALSQQLLHTHLQTPARLDILDEDVENLAASHNQLSAEVRDAREAQKDAASQVQILRIHLHDSAVARLINTTELLEMILLEVVDLSPDVDEFTERESCGEHCREKCVEYWGDIPCEVYSTFTCSVTKGGRGVSTKIDEKARRLRTLLLARRVSKSFRATIDGSLSLQQALFLTPNPPACAPVRINWLYLSSQLCHKIAWKKTDGEFRKYIVPETSNETSGCRHIFFDRFWCGVLSCRGHHKLRLEWKLDSRCYKNVNDGFMHYCLKGVASLTPRQPPQPHEHTFSHSLAPLRALCRPNFTTTLTLSIMSDSDLAPAGSSSYSSSTLHVGDGTWDNGRETFLLPNLVGLNFDTMRYNGMGNRFANLPGYYNLILGHGILAAIVFLAVVPAAIFMAKFYRGDPRTAVKVHVYLQILTVFLLTVVFVLGYFAVGPERSLTNPHHGIGVAVYVLVLAQFLFGWVMSRLEKKRKDPMALTRIPKKVWVHKLLGRSIALLGIVQIALGLTLYGSPKSLFILFAIAGAFLVFGYLALDKRYYEERRVEWGVDGQNEFYSDYNSSYLSGTQTDFTQDRRQRQGRPPSQEREGGGWGKKILAGAGALGAYEWWKHKRDQKRDRREERDYGDESVFDDDGHDRRYRGPPTGMASSAGPEMGPSMGPSGVSSQASTRPPPGVMYGAGSVPTGVESRAPPHRPRSRQARIPPTEESRLSPESWEDEKYSESQRPHTWRDRLLGAGAGIGAFAGIKSLLDRRNSRRKPAYEDDYREKRYRPPLGGNQNMVSQTDVSRVEAGDAPMSPPNARIAGEAPNTPSQTPSRPPRRPMGRSSMDSMSYDDEESYVGGPPRHHEPQHKHEEDPNTLRNSVATLGAIAGFREWYKRRGERKERQQADRLRRQDREDEERFNRRNSMHYPRMQDSHAGRRESDTGTLMTGVSGPAAETHGFMSSQPELSRTNFSQSRVDTNAPPLPANAGAVPSMGPSTMEPGYGQQHSGPYDPNASGYHLPPPPPGPPPQNLQMPPGAVNPDPNRLMSHEDMQQSGPSEGGPYGSSAAAATLAGGAAASSHATNRQRRASHSQSPSRFGHSGTDSQSRLEGRRPDENAIASTSQVHNSTADPSASGAPNPVGSPPVSVKMHMHRDGQHVTLRRLSEEEAAAERTARRQERMERRSARQRTRRGSSLSSGQESDAAPPGSNAKYRRHGGGGNGKRHRMRDSSQQPYSNVPAPPASLSTIGSGTPTGRRQSSELNLPPAVPAHGSVPQTSSAGASPPVAPANLNPPISGSGMSGTVGSPGDAGTGTDLMEVAGQGRDGTAQVEWTRGEEVGVSGTQQFAPAGPVPKQESSVVATSTFYLDATRRLPQTIHVSLHCSSTMLRSAIARSGARAGRGFAPRTQWQFRRTLADAPPDRTVLPGSQSASAAGVPQAPVLGGNPPQQAAPSQVPKEPPPPPPPSSNPPKPRRRFRNFLVTMFLLTTLGYGGGVWYSLQSDNFHDFFTEFVPYGEDVVAYFEDREFRKRFPVKEYNDNKWQQIRGENKVTIGRQSGVEPKAAEKSDSTASSANKVQEGAKPQPEKAQQTPGAASDREKTQAVESAKKSEDVSSAAKAAPAVDHVNIAQATEPVVQNLVNMVNGVIAAVNASPEDASKYSSTIQTMKNNVEKVISDISTMKDSAAQEAEQALTNAHTEFDSAAKELVRRLEQELRAQEGKWREEYESERERLSSTYQNRLRAELEAAEKVSEEKNKNALLEQEIALQKAYMQ</sequence>
<feature type="non-terminal residue" evidence="18">
    <location>
        <position position="1755"/>
    </location>
</feature>
<feature type="coiled-coil region" evidence="15">
    <location>
        <begin position="22"/>
        <end position="49"/>
    </location>
</feature>
<dbReference type="GO" id="GO:0046872">
    <property type="term" value="F:metal ion binding"/>
    <property type="evidence" value="ECO:0007669"/>
    <property type="project" value="UniProtKB-KW"/>
</dbReference>
<evidence type="ECO:0000256" key="1">
    <source>
        <dbReference type="ARBA" id="ARBA00001970"/>
    </source>
</evidence>
<evidence type="ECO:0000256" key="11">
    <source>
        <dbReference type="ARBA" id="ARBA00023004"/>
    </source>
</evidence>
<dbReference type="Proteomes" id="UP000270230">
    <property type="component" value="Unassembled WGS sequence"/>
</dbReference>
<feature type="compositionally biased region" description="Polar residues" evidence="16">
    <location>
        <begin position="1102"/>
        <end position="1115"/>
    </location>
</feature>
<feature type="compositionally biased region" description="Low complexity" evidence="16">
    <location>
        <begin position="648"/>
        <end position="665"/>
    </location>
</feature>
<feature type="region of interest" description="Disordered" evidence="16">
    <location>
        <begin position="612"/>
        <end position="728"/>
    </location>
</feature>
<evidence type="ECO:0000256" key="9">
    <source>
        <dbReference type="ARBA" id="ARBA00022982"/>
    </source>
</evidence>
<dbReference type="InterPro" id="IPR006593">
    <property type="entry name" value="Cyt_b561/ferric_Rdtase_TM"/>
</dbReference>
<evidence type="ECO:0000313" key="18">
    <source>
        <dbReference type="EMBL" id="RMY41423.1"/>
    </source>
</evidence>
<keyword evidence="9" id="KW-0249">Electron transport</keyword>
<feature type="compositionally biased region" description="Basic residues" evidence="16">
    <location>
        <begin position="1195"/>
        <end position="1210"/>
    </location>
</feature>
<dbReference type="GO" id="GO:0140575">
    <property type="term" value="F:transmembrane monodehydroascorbate reductase activity"/>
    <property type="evidence" value="ECO:0007669"/>
    <property type="project" value="InterPro"/>
</dbReference>
<evidence type="ECO:0000256" key="14">
    <source>
        <dbReference type="RuleBase" id="RU363000"/>
    </source>
</evidence>
<keyword evidence="10 14" id="KW-1133">Transmembrane helix</keyword>
<evidence type="ECO:0000256" key="12">
    <source>
        <dbReference type="ARBA" id="ARBA00023128"/>
    </source>
</evidence>
<feature type="compositionally biased region" description="Basic and acidic residues" evidence="16">
    <location>
        <begin position="1090"/>
        <end position="1099"/>
    </location>
</feature>
<feature type="compositionally biased region" description="Low complexity" evidence="16">
    <location>
        <begin position="1047"/>
        <end position="1065"/>
    </location>
</feature>
<evidence type="ECO:0000256" key="5">
    <source>
        <dbReference type="ARBA" id="ARBA00022617"/>
    </source>
</evidence>
<comment type="caution">
    <text evidence="14">Lacks conserved residue(s) required for the propagation of feature annotation.</text>
</comment>
<evidence type="ECO:0000256" key="6">
    <source>
        <dbReference type="ARBA" id="ARBA00022692"/>
    </source>
</evidence>
<keyword evidence="4" id="KW-0813">Transport</keyword>
<evidence type="ECO:0000256" key="4">
    <source>
        <dbReference type="ARBA" id="ARBA00022448"/>
    </source>
</evidence>
<feature type="transmembrane region" description="Helical" evidence="14">
    <location>
        <begin position="413"/>
        <end position="434"/>
    </location>
</feature>
<dbReference type="PROSITE" id="PS50939">
    <property type="entry name" value="CYTOCHROME_B561"/>
    <property type="match status" value="1"/>
</dbReference>
<dbReference type="OrthoDB" id="19261at2759"/>
<feature type="region of interest" description="Disordered" evidence="16">
    <location>
        <begin position="565"/>
        <end position="592"/>
    </location>
</feature>
<feature type="region of interest" description="Disordered" evidence="16">
    <location>
        <begin position="1530"/>
        <end position="1602"/>
    </location>
</feature>
<feature type="compositionally biased region" description="Polar residues" evidence="16">
    <location>
        <begin position="1074"/>
        <end position="1089"/>
    </location>
</feature>
<feature type="compositionally biased region" description="Polar residues" evidence="16">
    <location>
        <begin position="1227"/>
        <end position="1245"/>
    </location>
</feature>
<keyword evidence="15" id="KW-0175">Coiled coil</keyword>
<feature type="compositionally biased region" description="Basic and acidic residues" evidence="16">
    <location>
        <begin position="845"/>
        <end position="858"/>
    </location>
</feature>
<keyword evidence="5" id="KW-0349">Heme</keyword>
<keyword evidence="11" id="KW-0408">Iron</keyword>
<feature type="transmembrane region" description="Helical" evidence="14">
    <location>
        <begin position="446"/>
        <end position="466"/>
    </location>
</feature>
<organism evidence="18 19">
    <name type="scientific">Hortaea werneckii</name>
    <name type="common">Black yeast</name>
    <name type="synonym">Cladosporium werneckii</name>
    <dbReference type="NCBI Taxonomy" id="91943"/>
    <lineage>
        <taxon>Eukaryota</taxon>
        <taxon>Fungi</taxon>
        <taxon>Dikarya</taxon>
        <taxon>Ascomycota</taxon>
        <taxon>Pezizomycotina</taxon>
        <taxon>Dothideomycetes</taxon>
        <taxon>Dothideomycetidae</taxon>
        <taxon>Mycosphaerellales</taxon>
        <taxon>Teratosphaeriaceae</taxon>
        <taxon>Hortaea</taxon>
    </lineage>
</organism>
<evidence type="ECO:0000259" key="17">
    <source>
        <dbReference type="PROSITE" id="PS50939"/>
    </source>
</evidence>
<dbReference type="InterPro" id="IPR045150">
    <property type="entry name" value="CYB561D1/2"/>
</dbReference>
<dbReference type="PANTHER" id="PTHR15422:SF24">
    <property type="entry name" value="DOMON RELATED DOMAIN-CONTAINING PROTEIN"/>
    <property type="match status" value="1"/>
</dbReference>
<feature type="region of interest" description="Disordered" evidence="16">
    <location>
        <begin position="1400"/>
        <end position="1457"/>
    </location>
</feature>
<evidence type="ECO:0000256" key="7">
    <source>
        <dbReference type="ARBA" id="ARBA00022723"/>
    </source>
</evidence>
<comment type="caution">
    <text evidence="18">The sequence shown here is derived from an EMBL/GenBank/DDBJ whole genome shotgun (WGS) entry which is preliminary data.</text>
</comment>
<comment type="cofactor">
    <cofactor evidence="1">
        <name>heme b</name>
        <dbReference type="ChEBI" id="CHEBI:60344"/>
    </cofactor>
</comment>
<feature type="compositionally biased region" description="Polar residues" evidence="16">
    <location>
        <begin position="776"/>
        <end position="786"/>
    </location>
</feature>
<feature type="coiled-coil region" evidence="15">
    <location>
        <begin position="1668"/>
        <end position="1746"/>
    </location>
</feature>
<feature type="compositionally biased region" description="Acidic residues" evidence="16">
    <location>
        <begin position="623"/>
        <end position="633"/>
    </location>
</feature>
<dbReference type="GO" id="GO:0020037">
    <property type="term" value="F:heme binding"/>
    <property type="evidence" value="ECO:0007669"/>
    <property type="project" value="TreeGrafter"/>
</dbReference>
<feature type="transmembrane region" description="Helical" evidence="14">
    <location>
        <begin position="516"/>
        <end position="534"/>
    </location>
</feature>
<keyword evidence="12 14" id="KW-0496">Mitochondrion</keyword>
<comment type="subcellular location">
    <subcellularLocation>
        <location evidence="2">Membrane</location>
        <topology evidence="2">Multi-pass membrane protein</topology>
    </subcellularLocation>
    <subcellularLocation>
        <location evidence="14">Mitochondrion inner membrane</location>
        <topology evidence="14">Single-pass membrane protein</topology>
    </subcellularLocation>
</comment>
<feature type="compositionally biased region" description="Basic and acidic residues" evidence="16">
    <location>
        <begin position="1136"/>
        <end position="1168"/>
    </location>
</feature>